<evidence type="ECO:0000313" key="9">
    <source>
        <dbReference type="EMBL" id="RGM27983.1"/>
    </source>
</evidence>
<dbReference type="Pfam" id="PF00589">
    <property type="entry name" value="Phage_integrase"/>
    <property type="match status" value="1"/>
</dbReference>
<evidence type="ECO:0000313" key="10">
    <source>
        <dbReference type="Proteomes" id="UP000261016"/>
    </source>
</evidence>
<dbReference type="InterPro" id="IPR028259">
    <property type="entry name" value="AP2-like_int_N"/>
</dbReference>
<feature type="domain" description="Tyr recombinase" evidence="6">
    <location>
        <begin position="172"/>
        <end position="375"/>
    </location>
</feature>
<dbReference type="InterPro" id="IPR004107">
    <property type="entry name" value="Integrase_SAM-like_N"/>
</dbReference>
<evidence type="ECO:0000256" key="4">
    <source>
        <dbReference type="ARBA" id="ARBA00023172"/>
    </source>
</evidence>
<dbReference type="GO" id="GO:0006310">
    <property type="term" value="P:DNA recombination"/>
    <property type="evidence" value="ECO:0007669"/>
    <property type="project" value="UniProtKB-KW"/>
</dbReference>
<evidence type="ECO:0000256" key="2">
    <source>
        <dbReference type="ARBA" id="ARBA00022908"/>
    </source>
</evidence>
<dbReference type="SUPFAM" id="SSF56349">
    <property type="entry name" value="DNA breaking-rejoining enzymes"/>
    <property type="match status" value="1"/>
</dbReference>
<reference evidence="9 10" key="1">
    <citation type="submission" date="2018-08" db="EMBL/GenBank/DDBJ databases">
        <title>A genome reference for cultivated species of the human gut microbiota.</title>
        <authorList>
            <person name="Zou Y."/>
            <person name="Xue W."/>
            <person name="Luo G."/>
        </authorList>
    </citation>
    <scope>NUCLEOTIDE SEQUENCE [LARGE SCALE GENOMIC DNA]</scope>
    <source>
        <strain evidence="9 10">OM08-17AT</strain>
    </source>
</reference>
<dbReference type="PROSITE" id="PS51900">
    <property type="entry name" value="CB"/>
    <property type="match status" value="1"/>
</dbReference>
<evidence type="ECO:0000313" key="11">
    <source>
        <dbReference type="Proteomes" id="UP000481807"/>
    </source>
</evidence>
<protein>
    <submittedName>
        <fullName evidence="9">Site-specific integrase</fullName>
    </submittedName>
</protein>
<evidence type="ECO:0000256" key="1">
    <source>
        <dbReference type="ARBA" id="ARBA00008857"/>
    </source>
</evidence>
<feature type="domain" description="Core-binding (CB)" evidence="7">
    <location>
        <begin position="62"/>
        <end position="142"/>
    </location>
</feature>
<dbReference type="InterPro" id="IPR044068">
    <property type="entry name" value="CB"/>
</dbReference>
<dbReference type="InterPro" id="IPR050090">
    <property type="entry name" value="Tyrosine_recombinase_XerCD"/>
</dbReference>
<dbReference type="CDD" id="cd01189">
    <property type="entry name" value="INT_ICEBs1_C_like"/>
    <property type="match status" value="1"/>
</dbReference>
<name>A0A8B2ZHT7_STAWA</name>
<dbReference type="GO" id="GO:0003677">
    <property type="term" value="F:DNA binding"/>
    <property type="evidence" value="ECO:0007669"/>
    <property type="project" value="UniProtKB-UniRule"/>
</dbReference>
<keyword evidence="2" id="KW-0229">DNA integration</keyword>
<proteinExistence type="inferred from homology"/>
<comment type="similarity">
    <text evidence="1">Belongs to the 'phage' integrase family.</text>
</comment>
<dbReference type="Proteomes" id="UP000261016">
    <property type="component" value="Unassembled WGS sequence"/>
</dbReference>
<evidence type="ECO:0000313" key="8">
    <source>
        <dbReference type="EMBL" id="NBH31425.1"/>
    </source>
</evidence>
<dbReference type="Gene3D" id="1.10.443.10">
    <property type="entry name" value="Intergrase catalytic core"/>
    <property type="match status" value="1"/>
</dbReference>
<evidence type="ECO:0000259" key="7">
    <source>
        <dbReference type="PROSITE" id="PS51900"/>
    </source>
</evidence>
<dbReference type="AlphaFoldDB" id="A0A8B2ZHT7"/>
<dbReference type="InterPro" id="IPR002104">
    <property type="entry name" value="Integrase_catalytic"/>
</dbReference>
<evidence type="ECO:0000256" key="3">
    <source>
        <dbReference type="ARBA" id="ARBA00023125"/>
    </source>
</evidence>
<keyword evidence="4" id="KW-0233">DNA recombination</keyword>
<dbReference type="PANTHER" id="PTHR30349:SF64">
    <property type="entry name" value="PROPHAGE INTEGRASE INTD-RELATED"/>
    <property type="match status" value="1"/>
</dbReference>
<dbReference type="Pfam" id="PF14659">
    <property type="entry name" value="Phage_int_SAM_3"/>
    <property type="match status" value="1"/>
</dbReference>
<accession>A0A8B2ZHT7</accession>
<dbReference type="PROSITE" id="PS51898">
    <property type="entry name" value="TYR_RECOMBINASE"/>
    <property type="match status" value="1"/>
</dbReference>
<dbReference type="EMBL" id="QXWP01000006">
    <property type="protein sequence ID" value="NBH31425.1"/>
    <property type="molecule type" value="Genomic_DNA"/>
</dbReference>
<dbReference type="InterPro" id="IPR010998">
    <property type="entry name" value="Integrase_recombinase_N"/>
</dbReference>
<evidence type="ECO:0000259" key="6">
    <source>
        <dbReference type="PROSITE" id="PS51898"/>
    </source>
</evidence>
<dbReference type="RefSeq" id="WP_031464163.1">
    <property type="nucleotide sequence ID" value="NZ_CABMFV010000010.1"/>
</dbReference>
<dbReference type="EMBL" id="QSTD01000010">
    <property type="protein sequence ID" value="RGM27983.1"/>
    <property type="molecule type" value="Genomic_DNA"/>
</dbReference>
<comment type="caution">
    <text evidence="9">The sequence shown here is derived from an EMBL/GenBank/DDBJ whole genome shotgun (WGS) entry which is preliminary data.</text>
</comment>
<dbReference type="Pfam" id="PF14657">
    <property type="entry name" value="Arm-DNA-bind_4"/>
    <property type="match status" value="1"/>
</dbReference>
<sequence>MATYEKRGNSWRYRISTGKNPTTGKYEYISKSGFKRKSDAKHHAEMVERQLRNGEYIAPSTSTFKQVADDWLKQYANDAKISSVRAREKAMYHAIERFNTFPIQTIKKHDFQRFVDDMSSQYSKNYVDSIVASTNMIFKYAYDMKLIKVLPSEGIKRPKKKRTVEESEDREIHKKFLEKNELFQFLEVAKNNHAPLNSFQVFTTLAYTGLRAGELLALKWSDIDFDNNTISITKTYYNPNNNKKKYQILTPKTESSIGKITVDANVIKMLQDYKINVQNNWKDELYVDNNFVFTDNNGYPLVIKKLSMWIQSIMARTDINKNISTHSFRYTHCALLIEAGVHIKEIQERLRHKDINTTMNIYAKITNSYKKDASQKFNQLMENVSKELF</sequence>
<dbReference type="InterPro" id="IPR011010">
    <property type="entry name" value="DNA_brk_join_enz"/>
</dbReference>
<dbReference type="GO" id="GO:0015074">
    <property type="term" value="P:DNA integration"/>
    <property type="evidence" value="ECO:0007669"/>
    <property type="project" value="UniProtKB-KW"/>
</dbReference>
<reference evidence="8 11" key="2">
    <citation type="submission" date="2018-08" db="EMBL/GenBank/DDBJ databases">
        <title>Murine metabolic-syndrome-specific gut microbial biobank.</title>
        <authorList>
            <person name="Liu C."/>
        </authorList>
    </citation>
    <scope>NUCLEOTIDE SEQUENCE [LARGE SCALE GENOMIC DNA]</scope>
    <source>
        <strain evidence="8 11">1XD21-27</strain>
    </source>
</reference>
<dbReference type="Gene3D" id="1.10.150.130">
    <property type="match status" value="1"/>
</dbReference>
<evidence type="ECO:0000256" key="5">
    <source>
        <dbReference type="PROSITE-ProRule" id="PRU01248"/>
    </source>
</evidence>
<dbReference type="InterPro" id="IPR013762">
    <property type="entry name" value="Integrase-like_cat_sf"/>
</dbReference>
<gene>
    <name evidence="8" type="ORF">D3Z30_10560</name>
    <name evidence="9" type="ORF">DXC19_11900</name>
</gene>
<organism evidence="9 10">
    <name type="scientific">Staphylococcus warneri</name>
    <dbReference type="NCBI Taxonomy" id="1292"/>
    <lineage>
        <taxon>Bacteria</taxon>
        <taxon>Bacillati</taxon>
        <taxon>Bacillota</taxon>
        <taxon>Bacilli</taxon>
        <taxon>Bacillales</taxon>
        <taxon>Staphylococcaceae</taxon>
        <taxon>Staphylococcus</taxon>
    </lineage>
</organism>
<keyword evidence="3 5" id="KW-0238">DNA-binding</keyword>
<dbReference type="Proteomes" id="UP000481807">
    <property type="component" value="Unassembled WGS sequence"/>
</dbReference>
<dbReference type="PANTHER" id="PTHR30349">
    <property type="entry name" value="PHAGE INTEGRASE-RELATED"/>
    <property type="match status" value="1"/>
</dbReference>